<feature type="region of interest" description="Disordered" evidence="11">
    <location>
        <begin position="518"/>
        <end position="552"/>
    </location>
</feature>
<dbReference type="PROSITE" id="PS50067">
    <property type="entry name" value="KINESIN_MOTOR_2"/>
    <property type="match status" value="1"/>
</dbReference>
<dbReference type="GO" id="GO:0003777">
    <property type="term" value="F:microtubule motor activity"/>
    <property type="evidence" value="ECO:0007669"/>
    <property type="project" value="InterPro"/>
</dbReference>
<feature type="compositionally biased region" description="Basic and acidic residues" evidence="11">
    <location>
        <begin position="1706"/>
        <end position="1722"/>
    </location>
</feature>
<keyword evidence="6 10" id="KW-0067">ATP-binding</keyword>
<dbReference type="Pfam" id="PF00498">
    <property type="entry name" value="FHA"/>
    <property type="match status" value="1"/>
</dbReference>
<feature type="compositionally biased region" description="Low complexity" evidence="11">
    <location>
        <begin position="1480"/>
        <end position="1497"/>
    </location>
</feature>
<dbReference type="Pfam" id="PF12473">
    <property type="entry name" value="DUF3694"/>
    <property type="match status" value="2"/>
</dbReference>
<reference evidence="14" key="1">
    <citation type="submission" date="2019-03" db="UniProtKB">
        <authorList>
            <consortium name="Ensembl"/>
        </authorList>
    </citation>
    <scope>IDENTIFICATION</scope>
</reference>
<dbReference type="Ensembl" id="ENSUMAT00000035926.1">
    <property type="protein sequence ID" value="ENSUMAP00000030400.1"/>
    <property type="gene ID" value="ENSUMAG00000021894.1"/>
</dbReference>
<dbReference type="Gene3D" id="2.60.200.20">
    <property type="match status" value="1"/>
</dbReference>
<dbReference type="GO" id="GO:0045184">
    <property type="term" value="P:establishment of protein localization"/>
    <property type="evidence" value="ECO:0007669"/>
    <property type="project" value="UniProtKB-ARBA"/>
</dbReference>
<dbReference type="InterPro" id="IPR019821">
    <property type="entry name" value="Kinesin_motor_CS"/>
</dbReference>
<dbReference type="SUPFAM" id="SSF49879">
    <property type="entry name" value="SMAD/FHA domain"/>
    <property type="match status" value="1"/>
</dbReference>
<gene>
    <name evidence="14" type="primary">KIF13B</name>
</gene>
<dbReference type="GO" id="GO:0005874">
    <property type="term" value="C:microtubule"/>
    <property type="evidence" value="ECO:0007669"/>
    <property type="project" value="UniProtKB-KW"/>
</dbReference>
<dbReference type="Pfam" id="PF01302">
    <property type="entry name" value="CAP_GLY"/>
    <property type="match status" value="1"/>
</dbReference>
<evidence type="ECO:0000256" key="1">
    <source>
        <dbReference type="ARBA" id="ARBA00004245"/>
    </source>
</evidence>
<dbReference type="InterPro" id="IPR036961">
    <property type="entry name" value="Kinesin_motor_dom_sf"/>
</dbReference>
<name>A0A452V9X4_URSMA</name>
<dbReference type="InterPro" id="IPR027417">
    <property type="entry name" value="P-loop_NTPase"/>
</dbReference>
<evidence type="ECO:0000256" key="5">
    <source>
        <dbReference type="ARBA" id="ARBA00022741"/>
    </source>
</evidence>
<feature type="domain" description="Kinesin motor" evidence="12">
    <location>
        <begin position="1"/>
        <end position="325"/>
    </location>
</feature>
<dbReference type="InterPro" id="IPR000938">
    <property type="entry name" value="CAP-Gly_domain"/>
</dbReference>
<dbReference type="PANTHER" id="PTHR47117">
    <property type="entry name" value="STAR-RELATED LIPID TRANSFER PROTEIN 9"/>
    <property type="match status" value="1"/>
</dbReference>
<comment type="similarity">
    <text evidence="10">Belongs to the TRAFAC class myosin-kinesin ATPase superfamily. Kinesin family.</text>
</comment>
<dbReference type="InterPro" id="IPR008984">
    <property type="entry name" value="SMAD_FHA_dom_sf"/>
</dbReference>
<dbReference type="Gene3D" id="3.40.850.10">
    <property type="entry name" value="Kinesin motor domain"/>
    <property type="match status" value="1"/>
</dbReference>
<dbReference type="Gene3D" id="2.30.30.190">
    <property type="entry name" value="CAP Gly-rich-like domain"/>
    <property type="match status" value="1"/>
</dbReference>
<dbReference type="SMART" id="SM01052">
    <property type="entry name" value="CAP_GLY"/>
    <property type="match status" value="1"/>
</dbReference>
<feature type="domain" description="CAP-Gly" evidence="13">
    <location>
        <begin position="1664"/>
        <end position="1706"/>
    </location>
</feature>
<dbReference type="SUPFAM" id="SSF52540">
    <property type="entry name" value="P-loop containing nucleoside triphosphate hydrolases"/>
    <property type="match status" value="1"/>
</dbReference>
<dbReference type="FunFam" id="3.40.850.10:FF:000010">
    <property type="entry name" value="Kinesin family member 13A"/>
    <property type="match status" value="1"/>
</dbReference>
<dbReference type="InterPro" id="IPR022164">
    <property type="entry name" value="Kinesin-like"/>
</dbReference>
<proteinExistence type="inferred from homology"/>
<evidence type="ECO:0000259" key="12">
    <source>
        <dbReference type="PROSITE" id="PS50067"/>
    </source>
</evidence>
<evidence type="ECO:0000256" key="6">
    <source>
        <dbReference type="ARBA" id="ARBA00022840"/>
    </source>
</evidence>
<evidence type="ECO:0000256" key="10">
    <source>
        <dbReference type="PROSITE-ProRule" id="PRU00283"/>
    </source>
</evidence>
<dbReference type="InterPro" id="IPR036859">
    <property type="entry name" value="CAP-Gly_dom_sf"/>
</dbReference>
<evidence type="ECO:0000256" key="8">
    <source>
        <dbReference type="ARBA" id="ARBA00023175"/>
    </source>
</evidence>
<dbReference type="InterPro" id="IPR000253">
    <property type="entry name" value="FHA_dom"/>
</dbReference>
<dbReference type="SMART" id="SM00129">
    <property type="entry name" value="KISc"/>
    <property type="match status" value="1"/>
</dbReference>
<dbReference type="PROSITE" id="PS00845">
    <property type="entry name" value="CAP_GLY_1"/>
    <property type="match status" value="1"/>
</dbReference>
<feature type="binding site" evidence="10">
    <location>
        <begin position="75"/>
        <end position="82"/>
    </location>
    <ligand>
        <name>ATP</name>
        <dbReference type="ChEBI" id="CHEBI:30616"/>
    </ligand>
</feature>
<keyword evidence="9" id="KW-0206">Cytoskeleton</keyword>
<feature type="region of interest" description="Disordered" evidence="11">
    <location>
        <begin position="1475"/>
        <end position="1576"/>
    </location>
</feature>
<dbReference type="Pfam" id="PF00225">
    <property type="entry name" value="Kinesin"/>
    <property type="match status" value="1"/>
</dbReference>
<dbReference type="Gene3D" id="6.10.250.2520">
    <property type="match status" value="1"/>
</dbReference>
<dbReference type="GO" id="GO:0005737">
    <property type="term" value="C:cytoplasm"/>
    <property type="evidence" value="ECO:0007669"/>
    <property type="project" value="UniProtKB-ARBA"/>
</dbReference>
<dbReference type="PROSITE" id="PS00411">
    <property type="entry name" value="KINESIN_MOTOR_1"/>
    <property type="match status" value="1"/>
</dbReference>
<evidence type="ECO:0000256" key="9">
    <source>
        <dbReference type="ARBA" id="ARBA00023212"/>
    </source>
</evidence>
<dbReference type="GeneTree" id="ENSGT00940000155500"/>
<keyword evidence="3" id="KW-0597">Phosphoprotein</keyword>
<evidence type="ECO:0000256" key="11">
    <source>
        <dbReference type="SAM" id="MobiDB-lite"/>
    </source>
</evidence>
<dbReference type="PRINTS" id="PR00380">
    <property type="entry name" value="KINESINHEAVY"/>
</dbReference>
<keyword evidence="4" id="KW-0493">Microtubule</keyword>
<keyword evidence="5 10" id="KW-0547">Nucleotide-binding</keyword>
<keyword evidence="2" id="KW-0963">Cytoplasm</keyword>
<protein>
    <submittedName>
        <fullName evidence="14">Kinesin family member 13B</fullName>
    </submittedName>
</protein>
<accession>A0A452V9X4</accession>
<dbReference type="SUPFAM" id="SSF74924">
    <property type="entry name" value="Cap-Gly domain"/>
    <property type="match status" value="1"/>
</dbReference>
<dbReference type="GO" id="GO:0007018">
    <property type="term" value="P:microtubule-based movement"/>
    <property type="evidence" value="ECO:0007669"/>
    <property type="project" value="InterPro"/>
</dbReference>
<dbReference type="PROSITE" id="PS50245">
    <property type="entry name" value="CAP_GLY_2"/>
    <property type="match status" value="1"/>
</dbReference>
<comment type="subcellular location">
    <subcellularLocation>
        <location evidence="1">Cytoplasm</location>
        <location evidence="1">Cytoskeleton</location>
    </subcellularLocation>
</comment>
<dbReference type="InterPro" id="IPR032405">
    <property type="entry name" value="Kinesin_assoc"/>
</dbReference>
<evidence type="ECO:0000256" key="2">
    <source>
        <dbReference type="ARBA" id="ARBA00022490"/>
    </source>
</evidence>
<dbReference type="GO" id="GO:0005524">
    <property type="term" value="F:ATP binding"/>
    <property type="evidence" value="ECO:0007669"/>
    <property type="project" value="UniProtKB-UniRule"/>
</dbReference>
<dbReference type="GO" id="GO:0008017">
    <property type="term" value="F:microtubule binding"/>
    <property type="evidence" value="ECO:0007669"/>
    <property type="project" value="InterPro"/>
</dbReference>
<sequence length="1722" mass="192087">CKLEGVETFSFGKIKIWASVAGSGGVVFAYDHCFWSMDESVREKYAGQDDVFKCLGENILQNAFDGYNACIFAYGQTGSGKSYTMMGTADQPGLIPRLCSGLFERTQKEENEEQSFKVEVSYMEIYNEKVRDLLDPKGSRQTLKVREHNVLGPYVDGLSKLAVTSYKDIESLMSEGNKSRTVAATNMNEESSRSHAVFKITLTHTLYDVKSGTSGEKVGKLSLVDLAGSERATKTGAAGDRLKEGSNINKSLTTLGLVISALADQSAGKNKNKFVPYRDSVLTWLLKDSLGGNSKTAMVATVSPAADNYDETLSTLRYADRAKNIVNHAVVNEDPNARIIRDLREEVEKLREQLTKAEAMKSPELKDRLEESEKLIQEMTVTWEEKLRKTEEIAQERQKQLESLGISLQSSGIKVGDDKCFLVNLNADPALNELLVYYLKEHTLIGSANSQDIQLCGMGILPEHCIIDITAEGQVMLTPQKNTRTFVNGSSVSSPIQLHHGDRILWGNNHFFRLNLPKKKKKADREDEEHDTSMKNDTSSEQLDVDGDSSSEVSSEINFNYEYAQMEVTMKALGNNDPMQSILNSLEQQHEEEKRSALERQRLMYEHELEQLRRRLSPEKQNCRSGDRFSFHSPSAQQRLRQWAEEREATLNNSLMRLREQIVKANLLVREASYIAEELDKRTEYKVTLQIPASSLDANRKRGSLLSEPAIQVRRKGKGKQIWSLEKLDNRLLDMRDLYQEWKECEEDTPLIRSYFKRADPFYDEQENHSLIGVANVFLESLFYDVKLQYAVPIVNQKGEVAGRLHVEVMRISGDVGERIAGGDDTTDLSCDKETQENRLVCMVKILQATGLPQHLSHFVFCKYNFWDQQEPVIVAPEVDTSSSSPVSKEPQCMVVFDHCNEFSVNITEDFIEHLSEGALAIEVYGHKMNDPRKNPALWDLGIIQAKTRSLRDRWSEVTRKVEFWVQILEQNENGEYCPVEVISAKDVPTGGIFQLRQGQSRRVQVEVKSVQESGTLPLMEECILSVGIGCVKVRTLRSPKTHETFHEEDMDSYQDRDLERLRRKWLNALTKRQEYLDQQLQKLVSKHDKTEDDADREAQLLEMRLTLTEERNAVMVPSAGSGIPGAPAEWTPVPGMETHIPVIFLDLNADDFSSQDNLDDPEAGGWDATLTGEEEDEFFELQIVKQHDGEVRAEASWDSAVHSCPQLSKGTPADERVYLIVRVTVQLSHPADMQLVLRKRICVHVHGRQGFAQSLLKKMSHRSSIPGCGVTFEIVSNIPEDAQGVEERETLARMAANVENTASADSEAYIEKYLRSVLAVENLLTLDRLRQEVTVKEQLTGKGKLSRRSISSPNVNRVSTRTPRSVLCLRSLSLDNSSLSFNSHLDIISFSKLVRCPCSLPSASYLNPVKSFVPQMPKLLKSLFPVRDEKRGKQPSPLAHQVPLHPFLLQAHRESVGISAAPLVTVHPAPMKPYDRATKVPAPQAAAASTQAPEVQEGPPSPLSEASSGYFSHSVSSATLSDESCSRQSGGEVSPATKRLRRPEEHAKPAAGSELEVSKPQAPPDLLCPSPAPASPFRIQKVRTSELKSFTRMLGGDPSCPSAADEDLLASGALGDGGVGTPALGKLEVSSDSEEASEVPEWLKEGEYVTVGTNKMGIVRYIGPTDFQEGTWIGVELDLPSGKNDGSIGGKQYFKCNPEGATALKADRSHKNPENRKSWAS</sequence>
<evidence type="ECO:0000313" key="14">
    <source>
        <dbReference type="Ensembl" id="ENSUMAP00000030400"/>
    </source>
</evidence>
<dbReference type="InterPro" id="IPR022140">
    <property type="entry name" value="Kinesin-like_KIF1-typ"/>
</dbReference>
<feature type="region of interest" description="Disordered" evidence="11">
    <location>
        <begin position="1703"/>
        <end position="1722"/>
    </location>
</feature>
<dbReference type="Pfam" id="PF16183">
    <property type="entry name" value="Kinesin_assoc"/>
    <property type="match status" value="1"/>
</dbReference>
<keyword evidence="7" id="KW-0175">Coiled coil</keyword>
<dbReference type="CDD" id="cd22730">
    <property type="entry name" value="FHA_KIF13B"/>
    <property type="match status" value="1"/>
</dbReference>
<evidence type="ECO:0000259" key="13">
    <source>
        <dbReference type="PROSITE" id="PS50245"/>
    </source>
</evidence>
<evidence type="ECO:0000256" key="3">
    <source>
        <dbReference type="ARBA" id="ARBA00022553"/>
    </source>
</evidence>
<dbReference type="FunFam" id="2.60.200.20:FF:000002">
    <property type="entry name" value="Kinesin family member 13A"/>
    <property type="match status" value="1"/>
</dbReference>
<feature type="compositionally biased region" description="Polar residues" evidence="11">
    <location>
        <begin position="1505"/>
        <end position="1532"/>
    </location>
</feature>
<dbReference type="CDD" id="cd01365">
    <property type="entry name" value="KISc_KIF1A_KIF1B"/>
    <property type="match status" value="1"/>
</dbReference>
<organism evidence="14">
    <name type="scientific">Ursus maritimus</name>
    <name type="common">Polar bear</name>
    <name type="synonym">Thalarctos maritimus</name>
    <dbReference type="NCBI Taxonomy" id="29073"/>
    <lineage>
        <taxon>Eukaryota</taxon>
        <taxon>Metazoa</taxon>
        <taxon>Chordata</taxon>
        <taxon>Craniata</taxon>
        <taxon>Vertebrata</taxon>
        <taxon>Euteleostomi</taxon>
        <taxon>Mammalia</taxon>
        <taxon>Eutheria</taxon>
        <taxon>Laurasiatheria</taxon>
        <taxon>Carnivora</taxon>
        <taxon>Caniformia</taxon>
        <taxon>Ursidae</taxon>
        <taxon>Ursus</taxon>
    </lineage>
</organism>
<dbReference type="Pfam" id="PF12423">
    <property type="entry name" value="KIF1B"/>
    <property type="match status" value="1"/>
</dbReference>
<dbReference type="InterPro" id="IPR001752">
    <property type="entry name" value="Kinesin_motor_dom"/>
</dbReference>
<evidence type="ECO:0000256" key="7">
    <source>
        <dbReference type="ARBA" id="ARBA00023054"/>
    </source>
</evidence>
<evidence type="ECO:0000256" key="4">
    <source>
        <dbReference type="ARBA" id="ARBA00022701"/>
    </source>
</evidence>
<keyword evidence="8 10" id="KW-0505">Motor protein</keyword>